<evidence type="ECO:0000313" key="4">
    <source>
        <dbReference type="Proteomes" id="UP000011116"/>
    </source>
</evidence>
<keyword evidence="4" id="KW-1185">Reference proteome</keyword>
<feature type="compositionally biased region" description="Acidic residues" evidence="1">
    <location>
        <begin position="156"/>
        <end position="166"/>
    </location>
</feature>
<accession>A0A8I6WPJ5</accession>
<evidence type="ECO:0000313" key="3">
    <source>
        <dbReference type="EnsemblPlants" id="HORVU.MOREX.r3.2HG0098630.1"/>
    </source>
</evidence>
<dbReference type="Proteomes" id="UP000011116">
    <property type="component" value="Chromosome 2H"/>
</dbReference>
<dbReference type="PANTHER" id="PTHR47127">
    <property type="entry name" value="10A19I.15"/>
    <property type="match status" value="1"/>
</dbReference>
<dbReference type="Gramene" id="HORVU.MOREX.r3.2HG0098630.1">
    <property type="protein sequence ID" value="HORVU.MOREX.r3.2HG0098630.1"/>
    <property type="gene ID" value="HORVU.MOREX.r3.2HG0098630"/>
</dbReference>
<evidence type="ECO:0000259" key="2">
    <source>
        <dbReference type="Pfam" id="PF12776"/>
    </source>
</evidence>
<dbReference type="Pfam" id="PF12776">
    <property type="entry name" value="Myb_DNA-bind_3"/>
    <property type="match status" value="1"/>
</dbReference>
<gene>
    <name evidence="3" type="primary">LOC123429108</name>
</gene>
<organism evidence="3 4">
    <name type="scientific">Hordeum vulgare subsp. vulgare</name>
    <name type="common">Domesticated barley</name>
    <dbReference type="NCBI Taxonomy" id="112509"/>
    <lineage>
        <taxon>Eukaryota</taxon>
        <taxon>Viridiplantae</taxon>
        <taxon>Streptophyta</taxon>
        <taxon>Embryophyta</taxon>
        <taxon>Tracheophyta</taxon>
        <taxon>Spermatophyta</taxon>
        <taxon>Magnoliopsida</taxon>
        <taxon>Liliopsida</taxon>
        <taxon>Poales</taxon>
        <taxon>Poaceae</taxon>
        <taxon>BOP clade</taxon>
        <taxon>Pooideae</taxon>
        <taxon>Triticodae</taxon>
        <taxon>Triticeae</taxon>
        <taxon>Hordeinae</taxon>
        <taxon>Hordeum</taxon>
    </lineage>
</organism>
<reference evidence="4" key="1">
    <citation type="journal article" date="2012" name="Nature">
        <title>A physical, genetic and functional sequence assembly of the barley genome.</title>
        <authorList>
            <consortium name="The International Barley Genome Sequencing Consortium"/>
            <person name="Mayer K.F."/>
            <person name="Waugh R."/>
            <person name="Brown J.W."/>
            <person name="Schulman A."/>
            <person name="Langridge P."/>
            <person name="Platzer M."/>
            <person name="Fincher G.B."/>
            <person name="Muehlbauer G.J."/>
            <person name="Sato K."/>
            <person name="Close T.J."/>
            <person name="Wise R.P."/>
            <person name="Stein N."/>
        </authorList>
    </citation>
    <scope>NUCLEOTIDE SEQUENCE [LARGE SCALE GENOMIC DNA]</scope>
    <source>
        <strain evidence="4">cv. Morex</strain>
    </source>
</reference>
<feature type="region of interest" description="Disordered" evidence="1">
    <location>
        <begin position="146"/>
        <end position="191"/>
    </location>
</feature>
<feature type="domain" description="Myb/SANT-like" evidence="2">
    <location>
        <begin position="21"/>
        <end position="109"/>
    </location>
</feature>
<proteinExistence type="predicted"/>
<dbReference type="Gramene" id="HORVU.MOREX.r2.2HG0081250.1">
    <property type="protein sequence ID" value="HORVU.MOREX.r2.2HG0081250.1"/>
    <property type="gene ID" value="HORVU.MOREX.r2.2HG0081250"/>
</dbReference>
<sequence>MDTIDLSEASATTARSGQAVWTNSMTTMMLGFLANLVADGKRTSSGFKMMHHNQCAAALNEHFKLVITGGQVYNHLKKWRKIWGRLVTLKNLSGALWDEDTCTIRLSDDHYAGHCKDHKSDVAFLNTPIKHYRAMETIFMQKTATGKNARSGNDDLSIDIEDDDNGEVNMSPNVGESSNPNEPAKKKAKVVKNKDDPLMTTLQDGFKLVAAALVKSAGDDDTIPDDLWEVVSGTIGFAEGYLAHYYAHLVDNPKIARAFMSLSDSNRLIWVSRYVTKNFA</sequence>
<protein>
    <recommendedName>
        <fullName evidence="2">Myb/SANT-like domain-containing protein</fullName>
    </recommendedName>
</protein>
<dbReference type="InterPro" id="IPR024752">
    <property type="entry name" value="Myb/SANT-like_dom"/>
</dbReference>
<dbReference type="AlphaFoldDB" id="A0A8I6WPJ5"/>
<reference evidence="3" key="2">
    <citation type="submission" date="2020-10" db="EMBL/GenBank/DDBJ databases">
        <authorList>
            <person name="Scholz U."/>
            <person name="Mascher M."/>
            <person name="Fiebig A."/>
        </authorList>
    </citation>
    <scope>NUCLEOTIDE SEQUENCE [LARGE SCALE GENOMIC DNA]</scope>
    <source>
        <strain evidence="3">cv. Morex</strain>
    </source>
</reference>
<evidence type="ECO:0000256" key="1">
    <source>
        <dbReference type="SAM" id="MobiDB-lite"/>
    </source>
</evidence>
<feature type="compositionally biased region" description="Polar residues" evidence="1">
    <location>
        <begin position="168"/>
        <end position="178"/>
    </location>
</feature>
<name>A0A8I6WPJ5_HORVV</name>
<dbReference type="EnsemblPlants" id="HORVU.MOREX.r3.2HG0098630.1">
    <property type="protein sequence ID" value="HORVU.MOREX.r3.2HG0098630.1"/>
    <property type="gene ID" value="HORVU.MOREX.r3.2HG0098630"/>
</dbReference>
<reference evidence="3" key="3">
    <citation type="submission" date="2022-01" db="UniProtKB">
        <authorList>
            <consortium name="EnsemblPlants"/>
        </authorList>
    </citation>
    <scope>IDENTIFICATION</scope>
    <source>
        <strain evidence="3">subsp. vulgare</strain>
    </source>
</reference>